<name>A0AAW9QZZ4_9CHRO</name>
<evidence type="ECO:0000313" key="2">
    <source>
        <dbReference type="Proteomes" id="UP001328733"/>
    </source>
</evidence>
<organism evidence="1 2">
    <name type="scientific">Pannus brasiliensis CCIBt3594</name>
    <dbReference type="NCBI Taxonomy" id="1427578"/>
    <lineage>
        <taxon>Bacteria</taxon>
        <taxon>Bacillati</taxon>
        <taxon>Cyanobacteriota</taxon>
        <taxon>Cyanophyceae</taxon>
        <taxon>Oscillatoriophycideae</taxon>
        <taxon>Chroococcales</taxon>
        <taxon>Microcystaceae</taxon>
        <taxon>Pannus</taxon>
    </lineage>
</organism>
<dbReference type="EMBL" id="JBAFSM010000035">
    <property type="protein sequence ID" value="MEG3438779.1"/>
    <property type="molecule type" value="Genomic_DNA"/>
</dbReference>
<keyword evidence="2" id="KW-1185">Reference proteome</keyword>
<dbReference type="SUPFAM" id="SSF47781">
    <property type="entry name" value="RuvA domain 2-like"/>
    <property type="match status" value="2"/>
</dbReference>
<sequence>MKSPNWLGNVFNPLKKKILNDPYYRFQSAEEIATAARLGIKINVSQAGIDDWLRLPGISIHQARRLVELVGMGVEILSIEDLAAALCVPVSRLGAIAPILEFAYYNPESLLAPPKINPNTASLEQFASIAFFTPDLVDRIVREREQAPFRDLIDLKNRLSLDSQTLSHLMHFLQF</sequence>
<comment type="caution">
    <text evidence="1">The sequence shown here is derived from an EMBL/GenBank/DDBJ whole genome shotgun (WGS) entry which is preliminary data.</text>
</comment>
<proteinExistence type="predicted"/>
<evidence type="ECO:0000313" key="1">
    <source>
        <dbReference type="EMBL" id="MEG3438779.1"/>
    </source>
</evidence>
<dbReference type="Pfam" id="PF12836">
    <property type="entry name" value="HHH_3"/>
    <property type="match status" value="1"/>
</dbReference>
<dbReference type="GO" id="GO:0003677">
    <property type="term" value="F:DNA binding"/>
    <property type="evidence" value="ECO:0007669"/>
    <property type="project" value="UniProtKB-KW"/>
</dbReference>
<protein>
    <submittedName>
        <fullName evidence="1">ComEA family DNA-binding protein</fullName>
    </submittedName>
</protein>
<dbReference type="Proteomes" id="UP001328733">
    <property type="component" value="Unassembled WGS sequence"/>
</dbReference>
<reference evidence="1 2" key="1">
    <citation type="submission" date="2024-01" db="EMBL/GenBank/DDBJ databases">
        <title>Genomic insights into the taxonomy and metabolism of the cyanobacterium Pannus brasiliensis CCIBt3594.</title>
        <authorList>
            <person name="Machado M."/>
            <person name="Botero N.B."/>
            <person name="Andreote A.P.D."/>
            <person name="Feitosa A.M.T."/>
            <person name="Popin R."/>
            <person name="Sivonen K."/>
            <person name="Fiore M.F."/>
        </authorList>
    </citation>
    <scope>NUCLEOTIDE SEQUENCE [LARGE SCALE GENOMIC DNA]</scope>
    <source>
        <strain evidence="1 2">CCIBt3594</strain>
    </source>
</reference>
<dbReference type="InterPro" id="IPR010994">
    <property type="entry name" value="RuvA_2-like"/>
</dbReference>
<dbReference type="AlphaFoldDB" id="A0AAW9QZZ4"/>
<gene>
    <name evidence="1" type="ORF">V0288_16755</name>
</gene>
<dbReference type="RefSeq" id="WP_332866263.1">
    <property type="nucleotide sequence ID" value="NZ_JBAFSM010000035.1"/>
</dbReference>
<accession>A0AAW9QZZ4</accession>
<keyword evidence="1" id="KW-0238">DNA-binding</keyword>